<dbReference type="OrthoDB" id="663842at2"/>
<protein>
    <submittedName>
        <fullName evidence="2">Uncharacterized protein</fullName>
    </submittedName>
</protein>
<name>A0A1H6L759_9FLAO</name>
<reference evidence="2 3" key="1">
    <citation type="submission" date="2016-10" db="EMBL/GenBank/DDBJ databases">
        <authorList>
            <person name="de Groot N.N."/>
        </authorList>
    </citation>
    <scope>NUCLEOTIDE SEQUENCE [LARGE SCALE GENOMIC DNA]</scope>
    <source>
        <strain evidence="2 3">CGMCC 1.10825</strain>
    </source>
</reference>
<dbReference type="AlphaFoldDB" id="A0A1H6L759"/>
<dbReference type="STRING" id="1159016.SAMN02927937_01722"/>
<evidence type="ECO:0000313" key="3">
    <source>
        <dbReference type="Proteomes" id="UP000199634"/>
    </source>
</evidence>
<evidence type="ECO:0000313" key="2">
    <source>
        <dbReference type="EMBL" id="SEH84225.1"/>
    </source>
</evidence>
<gene>
    <name evidence="2" type="ORF">SAMN02927937_01722</name>
</gene>
<dbReference type="Proteomes" id="UP000199634">
    <property type="component" value="Unassembled WGS sequence"/>
</dbReference>
<sequence>MMKFLGLLISVLCLLTSFNTTSLDTVRANYSKVVSDKELCEKMIAELAEAKNNSATHLAYLGALLTIWANHVFNPISKLNTFKEGKKNIEQAIKKEPANVELRFIRLSVQKNAPSFLGYKSNINEDTEFIKENRHQIGSEILKKNIEMLLID</sequence>
<dbReference type="RefSeq" id="WP_091099034.1">
    <property type="nucleotide sequence ID" value="NZ_FNXE01000022.1"/>
</dbReference>
<keyword evidence="3" id="KW-1185">Reference proteome</keyword>
<keyword evidence="1" id="KW-0732">Signal</keyword>
<feature type="signal peptide" evidence="1">
    <location>
        <begin position="1"/>
        <end position="22"/>
    </location>
</feature>
<proteinExistence type="predicted"/>
<accession>A0A1H6L759</accession>
<feature type="chain" id="PRO_5011576303" evidence="1">
    <location>
        <begin position="23"/>
        <end position="152"/>
    </location>
</feature>
<dbReference type="EMBL" id="FNXE01000022">
    <property type="protein sequence ID" value="SEH84225.1"/>
    <property type="molecule type" value="Genomic_DNA"/>
</dbReference>
<organism evidence="2 3">
    <name type="scientific">Paenimyroides marinum</name>
    <dbReference type="NCBI Taxonomy" id="1159016"/>
    <lineage>
        <taxon>Bacteria</taxon>
        <taxon>Pseudomonadati</taxon>
        <taxon>Bacteroidota</taxon>
        <taxon>Flavobacteriia</taxon>
        <taxon>Flavobacteriales</taxon>
        <taxon>Flavobacteriaceae</taxon>
        <taxon>Paenimyroides</taxon>
    </lineage>
</organism>
<evidence type="ECO:0000256" key="1">
    <source>
        <dbReference type="SAM" id="SignalP"/>
    </source>
</evidence>